<evidence type="ECO:0000256" key="6">
    <source>
        <dbReference type="ARBA" id="ARBA00020337"/>
    </source>
</evidence>
<evidence type="ECO:0000256" key="4">
    <source>
        <dbReference type="ARBA" id="ARBA00010662"/>
    </source>
</evidence>
<feature type="domain" description="Glucosamine/galactosamine-6-phosphate isomerase" evidence="8">
    <location>
        <begin position="7"/>
        <end position="222"/>
    </location>
</feature>
<dbReference type="EMBL" id="FSRL01000001">
    <property type="protein sequence ID" value="SIN93791.1"/>
    <property type="molecule type" value="Genomic_DNA"/>
</dbReference>
<dbReference type="SUPFAM" id="SSF100950">
    <property type="entry name" value="NagB/RpiA/CoA transferase-like"/>
    <property type="match status" value="1"/>
</dbReference>
<dbReference type="EC" id="3.1.1.31" evidence="5 7"/>
<sequence length="224" mass="24298">MRLREYPDAEMMMMDLADQISSELTMALETHERASLCVPGGTTPGPVFDMLAGRSSLDWSRIAVFLNDERWVPEDSPRSNTRLIRERLLTGPAAAATYLPLYAPEARPEDAMERLAEAIAPHLPIQVLLLGMGADMHTASLFPGADRLAEALAPDAPILLPMRAEAADEPRITLSAPVLQGALSTHILITGEAKLAALHRTRGLSNEEAPVRVVLGEATVHWAP</sequence>
<dbReference type="Gene3D" id="3.40.50.1360">
    <property type="match status" value="1"/>
</dbReference>
<keyword evidence="10" id="KW-1185">Reference proteome</keyword>
<dbReference type="PANTHER" id="PTHR11054">
    <property type="entry name" value="6-PHOSPHOGLUCONOLACTONASE"/>
    <property type="match status" value="1"/>
</dbReference>
<dbReference type="InterPro" id="IPR037171">
    <property type="entry name" value="NagB/RpiA_transferase-like"/>
</dbReference>
<gene>
    <name evidence="7" type="primary">pgl</name>
    <name evidence="9" type="ORF">SAMN05444002_1618</name>
</gene>
<dbReference type="InterPro" id="IPR005900">
    <property type="entry name" value="6-phosphogluconolactonase_DevB"/>
</dbReference>
<evidence type="ECO:0000313" key="10">
    <source>
        <dbReference type="Proteomes" id="UP000184932"/>
    </source>
</evidence>
<organism evidence="9 10">
    <name type="scientific">Vannielia litorea</name>
    <dbReference type="NCBI Taxonomy" id="1217970"/>
    <lineage>
        <taxon>Bacteria</taxon>
        <taxon>Pseudomonadati</taxon>
        <taxon>Pseudomonadota</taxon>
        <taxon>Alphaproteobacteria</taxon>
        <taxon>Rhodobacterales</taxon>
        <taxon>Paracoccaceae</taxon>
        <taxon>Vannielia</taxon>
    </lineage>
</organism>
<dbReference type="GO" id="GO:0005975">
    <property type="term" value="P:carbohydrate metabolic process"/>
    <property type="evidence" value="ECO:0007669"/>
    <property type="project" value="UniProtKB-UniRule"/>
</dbReference>
<dbReference type="Proteomes" id="UP000184932">
    <property type="component" value="Unassembled WGS sequence"/>
</dbReference>
<dbReference type="NCBIfam" id="TIGR01198">
    <property type="entry name" value="pgl"/>
    <property type="match status" value="1"/>
</dbReference>
<evidence type="ECO:0000313" key="9">
    <source>
        <dbReference type="EMBL" id="SIN93791.1"/>
    </source>
</evidence>
<dbReference type="OrthoDB" id="9810967at2"/>
<keyword evidence="7" id="KW-0378">Hydrolase</keyword>
<name>A0A1N6FES2_9RHOB</name>
<dbReference type="Pfam" id="PF01182">
    <property type="entry name" value="Glucosamine_iso"/>
    <property type="match status" value="1"/>
</dbReference>
<comment type="pathway">
    <text evidence="3 7">Carbohydrate degradation; pentose phosphate pathway; D-ribulose 5-phosphate from D-glucose 6-phosphate (oxidative stage): step 2/3.</text>
</comment>
<comment type="function">
    <text evidence="2 7">Hydrolysis of 6-phosphogluconolactone to 6-phosphogluconate.</text>
</comment>
<dbReference type="CDD" id="cd01400">
    <property type="entry name" value="6PGL"/>
    <property type="match status" value="1"/>
</dbReference>
<dbReference type="STRING" id="1217970.SAMN05444002_1618"/>
<evidence type="ECO:0000259" key="8">
    <source>
        <dbReference type="Pfam" id="PF01182"/>
    </source>
</evidence>
<dbReference type="RefSeq" id="WP_074255665.1">
    <property type="nucleotide sequence ID" value="NZ_FSRL01000001.1"/>
</dbReference>
<accession>A0A1N6FES2</accession>
<dbReference type="AlphaFoldDB" id="A0A1N6FES2"/>
<proteinExistence type="inferred from homology"/>
<comment type="similarity">
    <text evidence="4 7">Belongs to the glucosamine/galactosamine-6-phosphate isomerase family. 6-phosphogluconolactonase subfamily.</text>
</comment>
<dbReference type="PANTHER" id="PTHR11054:SF0">
    <property type="entry name" value="6-PHOSPHOGLUCONOLACTONASE"/>
    <property type="match status" value="1"/>
</dbReference>
<evidence type="ECO:0000256" key="7">
    <source>
        <dbReference type="RuleBase" id="RU365095"/>
    </source>
</evidence>
<dbReference type="GO" id="GO:0006098">
    <property type="term" value="P:pentose-phosphate shunt"/>
    <property type="evidence" value="ECO:0007669"/>
    <property type="project" value="UniProtKB-UniPathway"/>
</dbReference>
<evidence type="ECO:0000256" key="2">
    <source>
        <dbReference type="ARBA" id="ARBA00002681"/>
    </source>
</evidence>
<evidence type="ECO:0000256" key="5">
    <source>
        <dbReference type="ARBA" id="ARBA00013198"/>
    </source>
</evidence>
<protein>
    <recommendedName>
        <fullName evidence="6 7">6-phosphogluconolactonase</fullName>
        <shortName evidence="7">6PGL</shortName>
        <ecNumber evidence="5 7">3.1.1.31</ecNumber>
    </recommendedName>
</protein>
<reference evidence="10" key="1">
    <citation type="submission" date="2016-11" db="EMBL/GenBank/DDBJ databases">
        <authorList>
            <person name="Varghese N."/>
            <person name="Submissions S."/>
        </authorList>
    </citation>
    <scope>NUCLEOTIDE SEQUENCE [LARGE SCALE GENOMIC DNA]</scope>
    <source>
        <strain evidence="10">DSM 29440</strain>
    </source>
</reference>
<dbReference type="InterPro" id="IPR006148">
    <property type="entry name" value="Glc/Gal-6P_isomerase"/>
</dbReference>
<dbReference type="UniPathway" id="UPA00115">
    <property type="reaction ID" value="UER00409"/>
</dbReference>
<evidence type="ECO:0000256" key="1">
    <source>
        <dbReference type="ARBA" id="ARBA00000832"/>
    </source>
</evidence>
<dbReference type="InterPro" id="IPR039104">
    <property type="entry name" value="6PGL"/>
</dbReference>
<evidence type="ECO:0000256" key="3">
    <source>
        <dbReference type="ARBA" id="ARBA00004961"/>
    </source>
</evidence>
<comment type="catalytic activity">
    <reaction evidence="1 7">
        <text>6-phospho-D-glucono-1,5-lactone + H2O = 6-phospho-D-gluconate + H(+)</text>
        <dbReference type="Rhea" id="RHEA:12556"/>
        <dbReference type="ChEBI" id="CHEBI:15377"/>
        <dbReference type="ChEBI" id="CHEBI:15378"/>
        <dbReference type="ChEBI" id="CHEBI:57955"/>
        <dbReference type="ChEBI" id="CHEBI:58759"/>
        <dbReference type="EC" id="3.1.1.31"/>
    </reaction>
</comment>
<dbReference type="GO" id="GO:0017057">
    <property type="term" value="F:6-phosphogluconolactonase activity"/>
    <property type="evidence" value="ECO:0007669"/>
    <property type="project" value="UniProtKB-UniRule"/>
</dbReference>